<proteinExistence type="predicted"/>
<dbReference type="InterPro" id="IPR011051">
    <property type="entry name" value="RmlC_Cupin_sf"/>
</dbReference>
<evidence type="ECO:0000259" key="4">
    <source>
        <dbReference type="PROSITE" id="PS01124"/>
    </source>
</evidence>
<evidence type="ECO:0000256" key="1">
    <source>
        <dbReference type="ARBA" id="ARBA00023015"/>
    </source>
</evidence>
<keyword evidence="1" id="KW-0805">Transcription regulation</keyword>
<dbReference type="InterPro" id="IPR020449">
    <property type="entry name" value="Tscrpt_reg_AraC-type_HTH"/>
</dbReference>
<dbReference type="EMBL" id="CP034465">
    <property type="protein sequence ID" value="AZP03578.1"/>
    <property type="molecule type" value="Genomic_DNA"/>
</dbReference>
<dbReference type="PANTHER" id="PTHR43280:SF2">
    <property type="entry name" value="HTH-TYPE TRANSCRIPTIONAL REGULATOR EXSA"/>
    <property type="match status" value="1"/>
</dbReference>
<dbReference type="SMART" id="SM00342">
    <property type="entry name" value="HTH_ARAC"/>
    <property type="match status" value="1"/>
</dbReference>
<accession>A0A3Q9BJV1</accession>
<dbReference type="SUPFAM" id="SSF51182">
    <property type="entry name" value="RmlC-like cupins"/>
    <property type="match status" value="1"/>
</dbReference>
<dbReference type="InterPro" id="IPR014710">
    <property type="entry name" value="RmlC-like_jellyroll"/>
</dbReference>
<reference evidence="6" key="1">
    <citation type="submission" date="2018-12" db="EMBL/GenBank/DDBJ databases">
        <title>Complete genome sequencing of Jeotgalibaca sp. H21T32.</title>
        <authorList>
            <person name="Bae J.-W."/>
            <person name="Lee S.-Y."/>
        </authorList>
    </citation>
    <scope>NUCLEOTIDE SEQUENCE [LARGE SCALE GENOMIC DNA]</scope>
    <source>
        <strain evidence="6">H21T32</strain>
    </source>
</reference>
<feature type="domain" description="HTH araC/xylS-type" evidence="4">
    <location>
        <begin position="180"/>
        <end position="278"/>
    </location>
</feature>
<dbReference type="Gene3D" id="1.10.10.60">
    <property type="entry name" value="Homeodomain-like"/>
    <property type="match status" value="2"/>
</dbReference>
<dbReference type="Proteomes" id="UP000273326">
    <property type="component" value="Chromosome"/>
</dbReference>
<dbReference type="PRINTS" id="PR00032">
    <property type="entry name" value="HTHARAC"/>
</dbReference>
<evidence type="ECO:0000313" key="6">
    <source>
        <dbReference type="Proteomes" id="UP000273326"/>
    </source>
</evidence>
<dbReference type="Pfam" id="PF07883">
    <property type="entry name" value="Cupin_2"/>
    <property type="match status" value="1"/>
</dbReference>
<gene>
    <name evidence="5" type="ORF">EJN90_02225</name>
</gene>
<evidence type="ECO:0000313" key="5">
    <source>
        <dbReference type="EMBL" id="AZP03578.1"/>
    </source>
</evidence>
<dbReference type="PANTHER" id="PTHR43280">
    <property type="entry name" value="ARAC-FAMILY TRANSCRIPTIONAL REGULATOR"/>
    <property type="match status" value="1"/>
</dbReference>
<dbReference type="KEGG" id="jeh:EJN90_02225"/>
<evidence type="ECO:0000256" key="3">
    <source>
        <dbReference type="ARBA" id="ARBA00023163"/>
    </source>
</evidence>
<keyword evidence="6" id="KW-1185">Reference proteome</keyword>
<dbReference type="Gene3D" id="2.60.120.10">
    <property type="entry name" value="Jelly Rolls"/>
    <property type="match status" value="1"/>
</dbReference>
<dbReference type="AlphaFoldDB" id="A0A3Q9BJV1"/>
<dbReference type="PROSITE" id="PS00041">
    <property type="entry name" value="HTH_ARAC_FAMILY_1"/>
    <property type="match status" value="1"/>
</dbReference>
<dbReference type="InterPro" id="IPR018062">
    <property type="entry name" value="HTH_AraC-typ_CS"/>
</dbReference>
<dbReference type="Pfam" id="PF12833">
    <property type="entry name" value="HTH_18"/>
    <property type="match status" value="1"/>
</dbReference>
<protein>
    <submittedName>
        <fullName evidence="5">AraC family transcriptional regulator</fullName>
    </submittedName>
</protein>
<dbReference type="InterPro" id="IPR009057">
    <property type="entry name" value="Homeodomain-like_sf"/>
</dbReference>
<keyword evidence="3" id="KW-0804">Transcription</keyword>
<keyword evidence="2" id="KW-0238">DNA-binding</keyword>
<name>A0A3Q9BJV1_9LACT</name>
<evidence type="ECO:0000256" key="2">
    <source>
        <dbReference type="ARBA" id="ARBA00023125"/>
    </source>
</evidence>
<dbReference type="SUPFAM" id="SSF46689">
    <property type="entry name" value="Homeodomain-like"/>
    <property type="match status" value="2"/>
</dbReference>
<dbReference type="GO" id="GO:0003700">
    <property type="term" value="F:DNA-binding transcription factor activity"/>
    <property type="evidence" value="ECO:0007669"/>
    <property type="project" value="InterPro"/>
</dbReference>
<dbReference type="GO" id="GO:0043565">
    <property type="term" value="F:sequence-specific DNA binding"/>
    <property type="evidence" value="ECO:0007669"/>
    <property type="project" value="InterPro"/>
</dbReference>
<organism evidence="5 6">
    <name type="scientific">Jeotgalibaca ciconiae</name>
    <dbReference type="NCBI Taxonomy" id="2496265"/>
    <lineage>
        <taxon>Bacteria</taxon>
        <taxon>Bacillati</taxon>
        <taxon>Bacillota</taxon>
        <taxon>Bacilli</taxon>
        <taxon>Lactobacillales</taxon>
        <taxon>Carnobacteriaceae</taxon>
        <taxon>Jeotgalibaca</taxon>
    </lineage>
</organism>
<sequence>MSLFDQAKEMATITAFYALTLNHFDMNTHNHESCEIMYVKKGRCTVETNSELRILHEGEFVFLDSHASHRLFVDTKTPCSLLNLEFVLASTGTISLRELRQKSTSLRQTEKLANDILFGYDNRNLKRPLEELIHHLAKSPSQEYSSEKAFLISLLFQQCLLELGHFLYSKRQVPSSPYLNKALSYIHGHLQEDLRIPTIATHVGINKSYLHLLFSQHLNETISSYINRKRLEKAIFLLINSELSVTDIAFQVGYNSRQHFSTTFSRYFGKSPQDYKLKKYNIEHNSLNIGQYRKKSDYWEFIQMKD</sequence>
<dbReference type="RefSeq" id="WP_126108669.1">
    <property type="nucleotide sequence ID" value="NZ_CP034465.1"/>
</dbReference>
<dbReference type="OrthoDB" id="9799319at2"/>
<dbReference type="PROSITE" id="PS01124">
    <property type="entry name" value="HTH_ARAC_FAMILY_2"/>
    <property type="match status" value="1"/>
</dbReference>
<dbReference type="InterPro" id="IPR018060">
    <property type="entry name" value="HTH_AraC"/>
</dbReference>
<dbReference type="InterPro" id="IPR013096">
    <property type="entry name" value="Cupin_2"/>
</dbReference>